<proteinExistence type="predicted"/>
<dbReference type="AlphaFoldDB" id="A0A1W1XD61"/>
<dbReference type="EMBL" id="FWXH01000003">
    <property type="protein sequence ID" value="SMC21431.1"/>
    <property type="molecule type" value="Genomic_DNA"/>
</dbReference>
<dbReference type="OrthoDB" id="1683820at2"/>
<sequence length="81" mass="8916">MNLFDSISPDELTLLSSIIAIAISKGKSPDDINVLGNFITNLGASLLTIAAQEQYLNSKEEKRKQIIDLENQIDNLKKELG</sequence>
<keyword evidence="1" id="KW-0175">Coiled coil</keyword>
<dbReference type="Proteomes" id="UP000192468">
    <property type="component" value="Unassembled WGS sequence"/>
</dbReference>
<keyword evidence="3" id="KW-1185">Reference proteome</keyword>
<name>A0A1W1XD61_9CLOT</name>
<dbReference type="RefSeq" id="WP_084114787.1">
    <property type="nucleotide sequence ID" value="NZ_FWXH01000003.1"/>
</dbReference>
<feature type="coiled-coil region" evidence="1">
    <location>
        <begin position="52"/>
        <end position="79"/>
    </location>
</feature>
<evidence type="ECO:0000256" key="1">
    <source>
        <dbReference type="SAM" id="Coils"/>
    </source>
</evidence>
<dbReference type="STRING" id="1121291.SAMN02745134_01290"/>
<evidence type="ECO:0000313" key="3">
    <source>
        <dbReference type="Proteomes" id="UP000192468"/>
    </source>
</evidence>
<accession>A0A1W1XD61</accession>
<protein>
    <submittedName>
        <fullName evidence="2">Uncharacterized protein</fullName>
    </submittedName>
</protein>
<gene>
    <name evidence="2" type="ORF">SAMN02745134_01290</name>
</gene>
<evidence type="ECO:0000313" key="2">
    <source>
        <dbReference type="EMBL" id="SMC21431.1"/>
    </source>
</evidence>
<reference evidence="2 3" key="1">
    <citation type="submission" date="2017-04" db="EMBL/GenBank/DDBJ databases">
        <authorList>
            <person name="Afonso C.L."/>
            <person name="Miller P.J."/>
            <person name="Scott M.A."/>
            <person name="Spackman E."/>
            <person name="Goraichik I."/>
            <person name="Dimitrov K.M."/>
            <person name="Suarez D.L."/>
            <person name="Swayne D.E."/>
        </authorList>
    </citation>
    <scope>NUCLEOTIDE SEQUENCE [LARGE SCALE GENOMIC DNA]</scope>
    <source>
        <strain evidence="2 3">DSM 12555</strain>
    </source>
</reference>
<organism evidence="2 3">
    <name type="scientific">Clostridium acidisoli DSM 12555</name>
    <dbReference type="NCBI Taxonomy" id="1121291"/>
    <lineage>
        <taxon>Bacteria</taxon>
        <taxon>Bacillati</taxon>
        <taxon>Bacillota</taxon>
        <taxon>Clostridia</taxon>
        <taxon>Eubacteriales</taxon>
        <taxon>Clostridiaceae</taxon>
        <taxon>Clostridium</taxon>
    </lineage>
</organism>